<dbReference type="STRING" id="29367.CLPUN_08150"/>
<comment type="caution">
    <text evidence="1">The sequence shown here is derived from an EMBL/GenBank/DDBJ whole genome shotgun (WGS) entry which is preliminary data.</text>
</comment>
<dbReference type="RefSeq" id="WP_158078699.1">
    <property type="nucleotide sequence ID" value="NZ_LZZM01000046.1"/>
</dbReference>
<keyword evidence="2" id="KW-1185">Reference proteome</keyword>
<protein>
    <submittedName>
        <fullName evidence="1">Uncharacterized protein</fullName>
    </submittedName>
</protein>
<dbReference type="AlphaFoldDB" id="A0A1S8TVM0"/>
<organism evidence="1 2">
    <name type="scientific">Clostridium puniceum</name>
    <dbReference type="NCBI Taxonomy" id="29367"/>
    <lineage>
        <taxon>Bacteria</taxon>
        <taxon>Bacillati</taxon>
        <taxon>Bacillota</taxon>
        <taxon>Clostridia</taxon>
        <taxon>Eubacteriales</taxon>
        <taxon>Clostridiaceae</taxon>
        <taxon>Clostridium</taxon>
    </lineage>
</organism>
<dbReference type="Proteomes" id="UP000190890">
    <property type="component" value="Unassembled WGS sequence"/>
</dbReference>
<accession>A0A1S8TVM0</accession>
<evidence type="ECO:0000313" key="1">
    <source>
        <dbReference type="EMBL" id="OOM81837.1"/>
    </source>
</evidence>
<evidence type="ECO:0000313" key="2">
    <source>
        <dbReference type="Proteomes" id="UP000190890"/>
    </source>
</evidence>
<reference evidence="1 2" key="1">
    <citation type="submission" date="2016-05" db="EMBL/GenBank/DDBJ databases">
        <title>Microbial solvent formation.</title>
        <authorList>
            <person name="Poehlein A."/>
            <person name="Montoya Solano J.D."/>
            <person name="Flitsch S."/>
            <person name="Krabben P."/>
            <person name="Duerre P."/>
            <person name="Daniel R."/>
        </authorList>
    </citation>
    <scope>NUCLEOTIDE SEQUENCE [LARGE SCALE GENOMIC DNA]</scope>
    <source>
        <strain evidence="1 2">DSM 2619</strain>
    </source>
</reference>
<name>A0A1S8TVM0_9CLOT</name>
<proteinExistence type="predicted"/>
<gene>
    <name evidence="1" type="ORF">CLPUN_08150</name>
</gene>
<dbReference type="EMBL" id="LZZM01000046">
    <property type="protein sequence ID" value="OOM81837.1"/>
    <property type="molecule type" value="Genomic_DNA"/>
</dbReference>
<sequence>MKKECNVTGIKNGEKFNFRFTFDESDYLEKLCEELNKNNVMMEDCIKLFINERK</sequence>